<dbReference type="GO" id="GO:0005524">
    <property type="term" value="F:ATP binding"/>
    <property type="evidence" value="ECO:0007669"/>
    <property type="project" value="UniProtKB-KW"/>
</dbReference>
<keyword evidence="2" id="KW-0813">Transport</keyword>
<dbReference type="AlphaFoldDB" id="X0W830"/>
<sequence>VFVSSHILAEVQEVCDRVGIIDKGVLVAEDSVSKLSVKLNLKPKIIIELEKISEKIVESVKKVEGVEKVEAIGVMIHITCNQKAKSKIIISVEKAGGDIVNIQTKEPSLEEVFMRFTEG</sequence>
<evidence type="ECO:0000256" key="4">
    <source>
        <dbReference type="ARBA" id="ARBA00022840"/>
    </source>
</evidence>
<dbReference type="PANTHER" id="PTHR43335:SF4">
    <property type="entry name" value="ABC TRANSPORTER, ATP-BINDING PROTEIN"/>
    <property type="match status" value="1"/>
</dbReference>
<feature type="non-terminal residue" evidence="6">
    <location>
        <position position="1"/>
    </location>
</feature>
<dbReference type="EMBL" id="BARS01032869">
    <property type="protein sequence ID" value="GAG19402.1"/>
    <property type="molecule type" value="Genomic_DNA"/>
</dbReference>
<dbReference type="PANTHER" id="PTHR43335">
    <property type="entry name" value="ABC TRANSPORTER, ATP-BINDING PROTEIN"/>
    <property type="match status" value="1"/>
</dbReference>
<evidence type="ECO:0000259" key="5">
    <source>
        <dbReference type="Pfam" id="PF13732"/>
    </source>
</evidence>
<protein>
    <recommendedName>
        <fullName evidence="5">Daunorubicin resistance ATP-binding protein DrrA1/2-like C-terminal domain-containing protein</fullName>
    </recommendedName>
</protein>
<evidence type="ECO:0000256" key="1">
    <source>
        <dbReference type="ARBA" id="ARBA00005417"/>
    </source>
</evidence>
<accession>X0W830</accession>
<name>X0W830_9ZZZZ</name>
<dbReference type="InterPro" id="IPR025302">
    <property type="entry name" value="DrrA1/2-like_C"/>
</dbReference>
<evidence type="ECO:0000256" key="3">
    <source>
        <dbReference type="ARBA" id="ARBA00022741"/>
    </source>
</evidence>
<comment type="similarity">
    <text evidence="1">Belongs to the ABC transporter superfamily.</text>
</comment>
<comment type="caution">
    <text evidence="6">The sequence shown here is derived from an EMBL/GenBank/DDBJ whole genome shotgun (WGS) entry which is preliminary data.</text>
</comment>
<reference evidence="6" key="1">
    <citation type="journal article" date="2014" name="Front. Microbiol.">
        <title>High frequency of phylogenetically diverse reductive dehalogenase-homologous genes in deep subseafloor sedimentary metagenomes.</title>
        <authorList>
            <person name="Kawai M."/>
            <person name="Futagami T."/>
            <person name="Toyoda A."/>
            <person name="Takaki Y."/>
            <person name="Nishi S."/>
            <person name="Hori S."/>
            <person name="Arai W."/>
            <person name="Tsubouchi T."/>
            <person name="Morono Y."/>
            <person name="Uchiyama I."/>
            <person name="Ito T."/>
            <person name="Fujiyama A."/>
            <person name="Inagaki F."/>
            <person name="Takami H."/>
        </authorList>
    </citation>
    <scope>NUCLEOTIDE SEQUENCE</scope>
    <source>
        <strain evidence="6">Expedition CK06-06</strain>
    </source>
</reference>
<dbReference type="Pfam" id="PF13732">
    <property type="entry name" value="DrrA1-3_C"/>
    <property type="match status" value="1"/>
</dbReference>
<keyword evidence="3" id="KW-0547">Nucleotide-binding</keyword>
<evidence type="ECO:0000256" key="2">
    <source>
        <dbReference type="ARBA" id="ARBA00022448"/>
    </source>
</evidence>
<keyword evidence="4" id="KW-0067">ATP-binding</keyword>
<gene>
    <name evidence="6" type="ORF">S01H1_50969</name>
</gene>
<evidence type="ECO:0000313" key="6">
    <source>
        <dbReference type="EMBL" id="GAG19402.1"/>
    </source>
</evidence>
<feature type="domain" description="Daunorubicin resistance ATP-binding protein DrrA1/2-like C-terminal" evidence="5">
    <location>
        <begin position="45"/>
        <end position="115"/>
    </location>
</feature>
<proteinExistence type="inferred from homology"/>
<organism evidence="6">
    <name type="scientific">marine sediment metagenome</name>
    <dbReference type="NCBI Taxonomy" id="412755"/>
    <lineage>
        <taxon>unclassified sequences</taxon>
        <taxon>metagenomes</taxon>
        <taxon>ecological metagenomes</taxon>
    </lineage>
</organism>